<evidence type="ECO:0000313" key="2">
    <source>
        <dbReference type="Proteomes" id="UP000245845"/>
    </source>
</evidence>
<proteinExistence type="predicted"/>
<sequence>MYEQDYIMRMNRDIIRTISRLVFNKDTEFPLDITSQTLKNEDKKMLNSLQGQVNIGKINEVEKKICQSVGNNESRALEKALLFYAYLNEQTDEFLLANSFSRERIQSGLQYIASQLGILDIVNLNYFE</sequence>
<dbReference type="RefSeq" id="WP_109733903.1">
    <property type="nucleotide sequence ID" value="NZ_BAAACK010000028.1"/>
</dbReference>
<dbReference type="AlphaFoldDB" id="A0A2Y9CAU4"/>
<comment type="caution">
    <text evidence="1">The sequence shown here is derived from an EMBL/GenBank/DDBJ whole genome shotgun (WGS) entry which is preliminary data.</text>
</comment>
<keyword evidence="2" id="KW-1185">Reference proteome</keyword>
<gene>
    <name evidence="1" type="ORF">A8806_1243</name>
</gene>
<dbReference type="Proteomes" id="UP000245845">
    <property type="component" value="Unassembled WGS sequence"/>
</dbReference>
<accession>A0A2Y9CAU4</accession>
<dbReference type="EMBL" id="QGDL01000024">
    <property type="protein sequence ID" value="PWJ19041.1"/>
    <property type="molecule type" value="Genomic_DNA"/>
</dbReference>
<dbReference type="InterPro" id="IPR045507">
    <property type="entry name" value="DUF6483"/>
</dbReference>
<protein>
    <submittedName>
        <fullName evidence="1">Uncharacterized protein</fullName>
    </submittedName>
</protein>
<name>A0A2Y9CAU4_9FIRM</name>
<dbReference type="OrthoDB" id="1650869at2"/>
<evidence type="ECO:0000313" key="1">
    <source>
        <dbReference type="EMBL" id="PWJ19041.1"/>
    </source>
</evidence>
<reference evidence="1 2" key="1">
    <citation type="submission" date="2018-05" db="EMBL/GenBank/DDBJ databases">
        <title>The Hungate 1000. A catalogue of reference genomes from the rumen microbiome.</title>
        <authorList>
            <person name="Kelly W."/>
        </authorList>
    </citation>
    <scope>NUCLEOTIDE SEQUENCE [LARGE SCALE GENOMIC DNA]</scope>
    <source>
        <strain evidence="1 2">NLAE-zl-C242</strain>
    </source>
</reference>
<organism evidence="1 2">
    <name type="scientific">Faecalicatena orotica</name>
    <dbReference type="NCBI Taxonomy" id="1544"/>
    <lineage>
        <taxon>Bacteria</taxon>
        <taxon>Bacillati</taxon>
        <taxon>Bacillota</taxon>
        <taxon>Clostridia</taxon>
        <taxon>Lachnospirales</taxon>
        <taxon>Lachnospiraceae</taxon>
        <taxon>Faecalicatena</taxon>
    </lineage>
</organism>
<dbReference type="Pfam" id="PF20092">
    <property type="entry name" value="DUF6483"/>
    <property type="match status" value="1"/>
</dbReference>